<dbReference type="PANTHER" id="PTHR36074">
    <property type="entry name" value="ISOPENTENYL-DIPHOSPHATE DELTA-ISOMERASE"/>
    <property type="match status" value="1"/>
</dbReference>
<comment type="caution">
    <text evidence="2">The sequence shown here is derived from an EMBL/GenBank/DDBJ whole genome shotgun (WGS) entry which is preliminary data.</text>
</comment>
<name>A0A835UM31_VANPL</name>
<evidence type="ECO:0000313" key="2">
    <source>
        <dbReference type="EMBL" id="KAG0464381.1"/>
    </source>
</evidence>
<protein>
    <submittedName>
        <fullName evidence="2">Uncharacterized protein</fullName>
    </submittedName>
</protein>
<keyword evidence="1" id="KW-1133">Transmembrane helix</keyword>
<proteinExistence type="predicted"/>
<accession>A0A835UM31</accession>
<keyword evidence="3" id="KW-1185">Reference proteome</keyword>
<feature type="transmembrane region" description="Helical" evidence="1">
    <location>
        <begin position="29"/>
        <end position="49"/>
    </location>
</feature>
<dbReference type="Proteomes" id="UP000636800">
    <property type="component" value="Chromosome 10"/>
</dbReference>
<evidence type="ECO:0000313" key="3">
    <source>
        <dbReference type="Proteomes" id="UP000636800"/>
    </source>
</evidence>
<keyword evidence="1" id="KW-0812">Transmembrane</keyword>
<reference evidence="2 3" key="1">
    <citation type="journal article" date="2020" name="Nat. Food">
        <title>A phased Vanilla planifolia genome enables genetic improvement of flavour and production.</title>
        <authorList>
            <person name="Hasing T."/>
            <person name="Tang H."/>
            <person name="Brym M."/>
            <person name="Khazi F."/>
            <person name="Huang T."/>
            <person name="Chambers A.H."/>
        </authorList>
    </citation>
    <scope>NUCLEOTIDE SEQUENCE [LARGE SCALE GENOMIC DNA]</scope>
    <source>
        <tissue evidence="2">Leaf</tissue>
    </source>
</reference>
<sequence length="125" mass="14726">MDVPKSARRKAKQDMPAYLFSFRVSLTTFRGHALGVLASWIVQIIIEFYRYCIRKPENDSETLTTVEKFRLFGNKVYSTTIKCTSSLIFCLSRSWNRCPFPSFNWPVDWISSRGFCWTNYCNCMF</sequence>
<gene>
    <name evidence="2" type="ORF">HPP92_020450</name>
</gene>
<evidence type="ECO:0000256" key="1">
    <source>
        <dbReference type="SAM" id="Phobius"/>
    </source>
</evidence>
<organism evidence="2 3">
    <name type="scientific">Vanilla planifolia</name>
    <name type="common">Vanilla</name>
    <dbReference type="NCBI Taxonomy" id="51239"/>
    <lineage>
        <taxon>Eukaryota</taxon>
        <taxon>Viridiplantae</taxon>
        <taxon>Streptophyta</taxon>
        <taxon>Embryophyta</taxon>
        <taxon>Tracheophyta</taxon>
        <taxon>Spermatophyta</taxon>
        <taxon>Magnoliopsida</taxon>
        <taxon>Liliopsida</taxon>
        <taxon>Asparagales</taxon>
        <taxon>Orchidaceae</taxon>
        <taxon>Vanilloideae</taxon>
        <taxon>Vanilleae</taxon>
        <taxon>Vanilla</taxon>
    </lineage>
</organism>
<dbReference type="PANTHER" id="PTHR36074:SF1">
    <property type="entry name" value="ISOPENTENYL-DIPHOSPHATE DELTA-ISOMERASE"/>
    <property type="match status" value="1"/>
</dbReference>
<dbReference type="OrthoDB" id="786574at2759"/>
<dbReference type="EMBL" id="JADCNL010000010">
    <property type="protein sequence ID" value="KAG0464381.1"/>
    <property type="molecule type" value="Genomic_DNA"/>
</dbReference>
<dbReference type="AlphaFoldDB" id="A0A835UM31"/>
<keyword evidence="1" id="KW-0472">Membrane</keyword>